<gene>
    <name evidence="1" type="ORF">GCM10007063_08540</name>
</gene>
<dbReference type="PANTHER" id="PTHR17985:SF8">
    <property type="entry name" value="TRANSPORT AND GOLGI ORGANIZATION PROTEIN 2 HOMOLOG"/>
    <property type="match status" value="1"/>
</dbReference>
<evidence type="ECO:0000313" key="2">
    <source>
        <dbReference type="Proteomes" id="UP000658382"/>
    </source>
</evidence>
<reference evidence="1" key="2">
    <citation type="submission" date="2020-09" db="EMBL/GenBank/DDBJ databases">
        <authorList>
            <person name="Sun Q."/>
            <person name="Ohkuma M."/>
        </authorList>
    </citation>
    <scope>NUCLEOTIDE SEQUENCE</scope>
    <source>
        <strain evidence="1">JCM 12580</strain>
    </source>
</reference>
<proteinExistence type="predicted"/>
<dbReference type="InterPro" id="IPR008551">
    <property type="entry name" value="TANGO2"/>
</dbReference>
<name>A0A917UVS4_9BACI</name>
<accession>A0A917UVS4</accession>
<dbReference type="RefSeq" id="WP_188631833.1">
    <property type="nucleotide sequence ID" value="NZ_BMNQ01000006.1"/>
</dbReference>
<dbReference type="EMBL" id="BMNQ01000006">
    <property type="protein sequence ID" value="GGJ88308.1"/>
    <property type="molecule type" value="Genomic_DNA"/>
</dbReference>
<organism evidence="1 2">
    <name type="scientific">Lentibacillus kapialis</name>
    <dbReference type="NCBI Taxonomy" id="340214"/>
    <lineage>
        <taxon>Bacteria</taxon>
        <taxon>Bacillati</taxon>
        <taxon>Bacillota</taxon>
        <taxon>Bacilli</taxon>
        <taxon>Bacillales</taxon>
        <taxon>Bacillaceae</taxon>
        <taxon>Lentibacillus</taxon>
    </lineage>
</organism>
<evidence type="ECO:0008006" key="3">
    <source>
        <dbReference type="Google" id="ProtNLM"/>
    </source>
</evidence>
<keyword evidence="2" id="KW-1185">Reference proteome</keyword>
<sequence length="258" mass="29487">MCLINFHFQNHPDYKLIIAANRDEFYKRPTAPAQFWEDNPDILAGRDLVGMGTWLGVTKDGRIAALTNYRDPSEFRQHKKSRGNIVKDYLESSLPAADFLTGLQKEKNTYAGFNFIAGRPERLYYYSNVQNDIALIPKGTHGLSNEFLDTPWPKVVKGKERLAAYVRQHATIEIDPLFDIISDVEQAPDEHLPDTGIGLNLERKLSPLFIKTPEYGTRCSTVLLVDRHNKVTFVERRFNKGLFDNESRFIIQLNGATI</sequence>
<dbReference type="Pfam" id="PF05742">
    <property type="entry name" value="TANGO2"/>
    <property type="match status" value="1"/>
</dbReference>
<dbReference type="AlphaFoldDB" id="A0A917UVS4"/>
<dbReference type="PANTHER" id="PTHR17985">
    <property type="entry name" value="SER/THR-RICH PROTEIN T10 IN DGCR REGION"/>
    <property type="match status" value="1"/>
</dbReference>
<reference evidence="1" key="1">
    <citation type="journal article" date="2014" name="Int. J. Syst. Evol. Microbiol.">
        <title>Complete genome sequence of Corynebacterium casei LMG S-19264T (=DSM 44701T), isolated from a smear-ripened cheese.</title>
        <authorList>
            <consortium name="US DOE Joint Genome Institute (JGI-PGF)"/>
            <person name="Walter F."/>
            <person name="Albersmeier A."/>
            <person name="Kalinowski J."/>
            <person name="Ruckert C."/>
        </authorList>
    </citation>
    <scope>NUCLEOTIDE SEQUENCE</scope>
    <source>
        <strain evidence="1">JCM 12580</strain>
    </source>
</reference>
<evidence type="ECO:0000313" key="1">
    <source>
        <dbReference type="EMBL" id="GGJ88308.1"/>
    </source>
</evidence>
<protein>
    <recommendedName>
        <fullName evidence="3">NRDE family protein</fullName>
    </recommendedName>
</protein>
<comment type="caution">
    <text evidence="1">The sequence shown here is derived from an EMBL/GenBank/DDBJ whole genome shotgun (WGS) entry which is preliminary data.</text>
</comment>
<dbReference type="Proteomes" id="UP000658382">
    <property type="component" value="Unassembled WGS sequence"/>
</dbReference>